<dbReference type="SMART" id="SM00091">
    <property type="entry name" value="PAS"/>
    <property type="match status" value="2"/>
</dbReference>
<dbReference type="InterPro" id="IPR003661">
    <property type="entry name" value="HisK_dim/P_dom"/>
</dbReference>
<dbReference type="InterPro" id="IPR003594">
    <property type="entry name" value="HATPase_dom"/>
</dbReference>
<dbReference type="InterPro" id="IPR001610">
    <property type="entry name" value="PAC"/>
</dbReference>
<evidence type="ECO:0000256" key="5">
    <source>
        <dbReference type="ARBA" id="ARBA00022777"/>
    </source>
</evidence>
<reference evidence="10 13" key="1">
    <citation type="journal article" date="2015" name="ISME J.">
        <title>Elemental sulfur and acetate can support life of a novel strictly anaerobic haloarchaeon.</title>
        <authorList>
            <person name="Sorokin D.Y."/>
            <person name="Kublanov I.V."/>
            <person name="Gavrilov S.N."/>
            <person name="Rojo D."/>
            <person name="Roman P."/>
            <person name="Golyshin P.N."/>
            <person name="Slepak V.Z."/>
            <person name="Smedile F."/>
            <person name="Ferrer M."/>
            <person name="Messina E."/>
            <person name="La Cono V."/>
            <person name="Yakimov M.M."/>
        </authorList>
    </citation>
    <scope>NUCLEOTIDE SEQUENCE [LARGE SCALE GENOMIC DNA]</scope>
    <source>
        <strain evidence="10 13">HSR2</strain>
    </source>
</reference>
<dbReference type="InterPro" id="IPR013767">
    <property type="entry name" value="PAS_fold"/>
</dbReference>
<dbReference type="Gene3D" id="1.10.287.130">
    <property type="match status" value="1"/>
</dbReference>
<dbReference type="Pfam" id="PF00989">
    <property type="entry name" value="PAS"/>
    <property type="match status" value="1"/>
</dbReference>
<protein>
    <recommendedName>
        <fullName evidence="2">histidine kinase</fullName>
        <ecNumber evidence="2">2.7.13.3</ecNumber>
    </recommendedName>
</protein>
<evidence type="ECO:0000313" key="11">
    <source>
        <dbReference type="EMBL" id="ALG81338.1"/>
    </source>
</evidence>
<comment type="catalytic activity">
    <reaction evidence="1">
        <text>ATP + protein L-histidine = ADP + protein N-phospho-L-histidine.</text>
        <dbReference type="EC" id="2.7.13.3"/>
    </reaction>
</comment>
<feature type="domain" description="PAS" evidence="8">
    <location>
        <begin position="144"/>
        <end position="214"/>
    </location>
</feature>
<evidence type="ECO:0000256" key="2">
    <source>
        <dbReference type="ARBA" id="ARBA00012438"/>
    </source>
</evidence>
<dbReference type="InterPro" id="IPR000014">
    <property type="entry name" value="PAS"/>
</dbReference>
<dbReference type="HOGENOM" id="CLU_000445_114_58_2"/>
<evidence type="ECO:0000256" key="6">
    <source>
        <dbReference type="ARBA" id="ARBA00023012"/>
    </source>
</evidence>
<dbReference type="CDD" id="cd00075">
    <property type="entry name" value="HATPase"/>
    <property type="match status" value="1"/>
</dbReference>
<accession>A0A0F7P884</accession>
<dbReference type="EMBL" id="CP011564">
    <property type="protein sequence ID" value="ALG81338.1"/>
    <property type="molecule type" value="Genomic_DNA"/>
</dbReference>
<evidence type="ECO:0000256" key="1">
    <source>
        <dbReference type="ARBA" id="ARBA00000085"/>
    </source>
</evidence>
<evidence type="ECO:0000313" key="12">
    <source>
        <dbReference type="Proteomes" id="UP000060390"/>
    </source>
</evidence>
<dbReference type="SUPFAM" id="SSF55785">
    <property type="entry name" value="PYP-like sensor domain (PAS domain)"/>
    <property type="match status" value="2"/>
</dbReference>
<dbReference type="PROSITE" id="PS50113">
    <property type="entry name" value="PAC"/>
    <property type="match status" value="2"/>
</dbReference>
<organism evidence="10 13">
    <name type="scientific">Halanaeroarchaeum sulfurireducens</name>
    <dbReference type="NCBI Taxonomy" id="1604004"/>
    <lineage>
        <taxon>Archaea</taxon>
        <taxon>Methanobacteriati</taxon>
        <taxon>Methanobacteriota</taxon>
        <taxon>Stenosarchaea group</taxon>
        <taxon>Halobacteria</taxon>
        <taxon>Halobacteriales</taxon>
        <taxon>Halobacteriaceae</taxon>
        <taxon>Halanaeroarchaeum</taxon>
    </lineage>
</organism>
<keyword evidence="13" id="KW-1185">Reference proteome</keyword>
<dbReference type="KEGG" id="hsf:HLASA_0429"/>
<dbReference type="PROSITE" id="PS50109">
    <property type="entry name" value="HIS_KIN"/>
    <property type="match status" value="1"/>
</dbReference>
<dbReference type="PANTHER" id="PTHR43711:SF1">
    <property type="entry name" value="HISTIDINE KINASE 1"/>
    <property type="match status" value="1"/>
</dbReference>
<keyword evidence="4" id="KW-0808">Transferase</keyword>
<keyword evidence="6" id="KW-0902">Two-component regulatory system</keyword>
<dbReference type="NCBIfam" id="TIGR00229">
    <property type="entry name" value="sensory_box"/>
    <property type="match status" value="2"/>
</dbReference>
<dbReference type="EC" id="2.7.13.3" evidence="2"/>
<dbReference type="InterPro" id="IPR000700">
    <property type="entry name" value="PAS-assoc_C"/>
</dbReference>
<feature type="domain" description="PAC" evidence="9">
    <location>
        <begin position="93"/>
        <end position="143"/>
    </location>
</feature>
<dbReference type="Gene3D" id="3.30.565.10">
    <property type="entry name" value="Histidine kinase-like ATPase, C-terminal domain"/>
    <property type="match status" value="1"/>
</dbReference>
<feature type="domain" description="Histidine kinase" evidence="7">
    <location>
        <begin position="281"/>
        <end position="470"/>
    </location>
</feature>
<dbReference type="RefSeq" id="WP_050047756.1">
    <property type="nucleotide sequence ID" value="NZ_CP008874.1"/>
</dbReference>
<dbReference type="PROSITE" id="PS50112">
    <property type="entry name" value="PAS"/>
    <property type="match status" value="2"/>
</dbReference>
<dbReference type="InterPro" id="IPR036097">
    <property type="entry name" value="HisK_dim/P_sf"/>
</dbReference>
<dbReference type="Pfam" id="PF08448">
    <property type="entry name" value="PAS_4"/>
    <property type="match status" value="1"/>
</dbReference>
<dbReference type="STRING" id="1604004.HLASA_0429"/>
<dbReference type="SUPFAM" id="SSF47384">
    <property type="entry name" value="Homodimeric domain of signal transducing histidine kinase"/>
    <property type="match status" value="1"/>
</dbReference>
<keyword evidence="3" id="KW-0597">Phosphoprotein</keyword>
<dbReference type="SMART" id="SM00086">
    <property type="entry name" value="PAC"/>
    <property type="match status" value="2"/>
</dbReference>
<feature type="domain" description="PAS" evidence="8">
    <location>
        <begin position="15"/>
        <end position="70"/>
    </location>
</feature>
<gene>
    <name evidence="11" type="ORF">HLASA_0429</name>
    <name evidence="10" type="ORF">HLASF_0431</name>
</gene>
<dbReference type="InterPro" id="IPR036890">
    <property type="entry name" value="HATPase_C_sf"/>
</dbReference>
<evidence type="ECO:0000256" key="4">
    <source>
        <dbReference type="ARBA" id="ARBA00022679"/>
    </source>
</evidence>
<reference evidence="11 12" key="3">
    <citation type="journal article" date="2016" name="Stand. Genomic Sci.">
        <title>Complete genome sequence of 'Halanaeroarchaeum sulfurireducens' M27-SA2, a sulfur-reducing and acetate-oxidizing haloarchaeon from the deep-sea hypersaline anoxic lake Medee.</title>
        <authorList>
            <person name="Messina E."/>
            <person name="Sorokin D.Y."/>
            <person name="Kublanov I.V."/>
            <person name="Toshchakov S."/>
            <person name="Lopatina A."/>
            <person name="Arcadi E."/>
            <person name="Smedile F."/>
            <person name="La Spada G."/>
            <person name="La Cono V."/>
            <person name="Yakimov M.M."/>
        </authorList>
    </citation>
    <scope>NUCLEOTIDE SEQUENCE [LARGE SCALE GENOMIC DNA]</scope>
    <source>
        <strain evidence="11 12">M27-SA2</strain>
    </source>
</reference>
<dbReference type="AlphaFoldDB" id="A0A0F7P884"/>
<evidence type="ECO:0000259" key="7">
    <source>
        <dbReference type="PROSITE" id="PS50109"/>
    </source>
</evidence>
<dbReference type="PANTHER" id="PTHR43711">
    <property type="entry name" value="TWO-COMPONENT HISTIDINE KINASE"/>
    <property type="match status" value="1"/>
</dbReference>
<dbReference type="CDD" id="cd00082">
    <property type="entry name" value="HisKA"/>
    <property type="match status" value="1"/>
</dbReference>
<dbReference type="Pfam" id="PF02518">
    <property type="entry name" value="HATPase_c"/>
    <property type="match status" value="1"/>
</dbReference>
<feature type="domain" description="PAC" evidence="9">
    <location>
        <begin position="218"/>
        <end position="270"/>
    </location>
</feature>
<dbReference type="PRINTS" id="PR00344">
    <property type="entry name" value="BCTRLSENSOR"/>
</dbReference>
<proteinExistence type="predicted"/>
<sequence length="476" mass="53372">MAEDRSLHPSTSGFDSEKLQVMVDQVWDPIVAIDRNGRIQFFNAAAEDLFGYSAEEVLGESAHELLAPDEYADDIERGMQTFRETGEGHILGGTRELEALTREGKREPVEITVNPYRANGELYAVAVIRDISERKDLEEELAQRRDWAEQYFELAGTIMVELDTDGTINRINDRGRRLLGYDRAELVGEDWFAVATPPDSDVTVEIFEQLRDCEESVEVHENEIVTKTGERRTIKWHNTLLRDRTGAVAAILSSGTDITARRRQEEELRLQNERLDEFASVVSHDLRNPLSVARGRAELLAEDVDSPHLPPLLSSLERMENIVEDTLQMSRDGKTVGETEPIELSDLVRQSWEMVATADASLSVEDQVTIDGDDDRLRRLFENLFRNGVEHGGDSVTVRVGVSGEDILYVEDDGPGIPEEAREDVFEPGHTSRRDGTGFGLAIVRRIAAAHGWNIRVTEGTEGGARFEMSGVRVLE</sequence>
<dbReference type="OrthoDB" id="8127at2157"/>
<evidence type="ECO:0000313" key="10">
    <source>
        <dbReference type="EMBL" id="AKH96937.1"/>
    </source>
</evidence>
<dbReference type="Proteomes" id="UP000069906">
    <property type="component" value="Chromosome"/>
</dbReference>
<dbReference type="Pfam" id="PF00512">
    <property type="entry name" value="HisKA"/>
    <property type="match status" value="1"/>
</dbReference>
<dbReference type="CDD" id="cd00130">
    <property type="entry name" value="PAS"/>
    <property type="match status" value="2"/>
</dbReference>
<evidence type="ECO:0000259" key="8">
    <source>
        <dbReference type="PROSITE" id="PS50112"/>
    </source>
</evidence>
<dbReference type="InterPro" id="IPR005467">
    <property type="entry name" value="His_kinase_dom"/>
</dbReference>
<dbReference type="InterPro" id="IPR004358">
    <property type="entry name" value="Sig_transdc_His_kin-like_C"/>
</dbReference>
<dbReference type="SUPFAM" id="SSF55874">
    <property type="entry name" value="ATPase domain of HSP90 chaperone/DNA topoisomerase II/histidine kinase"/>
    <property type="match status" value="1"/>
</dbReference>
<dbReference type="GO" id="GO:0000155">
    <property type="term" value="F:phosphorelay sensor kinase activity"/>
    <property type="evidence" value="ECO:0007669"/>
    <property type="project" value="InterPro"/>
</dbReference>
<evidence type="ECO:0000259" key="9">
    <source>
        <dbReference type="PROSITE" id="PS50113"/>
    </source>
</evidence>
<dbReference type="PATRIC" id="fig|1604004.4.peg.454"/>
<name>A0A0F7P884_9EURY</name>
<dbReference type="EMBL" id="CP008874">
    <property type="protein sequence ID" value="AKH96937.1"/>
    <property type="molecule type" value="Genomic_DNA"/>
</dbReference>
<dbReference type="SMART" id="SM00388">
    <property type="entry name" value="HisKA"/>
    <property type="match status" value="1"/>
</dbReference>
<evidence type="ECO:0000256" key="3">
    <source>
        <dbReference type="ARBA" id="ARBA00022553"/>
    </source>
</evidence>
<reference evidence="12" key="2">
    <citation type="submission" date="2015-05" db="EMBL/GenBank/DDBJ databases">
        <title>Complete genome sequence of Halanaeroarchaeum sulfurireducens type strain M27-SA2, a sulfate-reducer haloarchaeon from marine anoxic lake Medee.</title>
        <authorList>
            <person name="Messina E."/>
            <person name="Kublanov I.V."/>
            <person name="Toshchakov S."/>
            <person name="Arcadi E."/>
            <person name="La Spada G."/>
            <person name="La Cono V."/>
            <person name="Yakimov M.M."/>
        </authorList>
    </citation>
    <scope>NUCLEOTIDE SEQUENCE [LARGE SCALE GENOMIC DNA]</scope>
    <source>
        <strain evidence="12">M27-SA2</strain>
    </source>
</reference>
<dbReference type="Gene3D" id="3.30.450.20">
    <property type="entry name" value="PAS domain"/>
    <property type="match status" value="2"/>
</dbReference>
<dbReference type="Proteomes" id="UP000060390">
    <property type="component" value="Chromosome"/>
</dbReference>
<keyword evidence="5 10" id="KW-0418">Kinase</keyword>
<dbReference type="InterPro" id="IPR035965">
    <property type="entry name" value="PAS-like_dom_sf"/>
</dbReference>
<dbReference type="InterPro" id="IPR050736">
    <property type="entry name" value="Sensor_HK_Regulatory"/>
</dbReference>
<evidence type="ECO:0000313" key="13">
    <source>
        <dbReference type="Proteomes" id="UP000069906"/>
    </source>
</evidence>
<dbReference type="InterPro" id="IPR013656">
    <property type="entry name" value="PAS_4"/>
</dbReference>
<dbReference type="GO" id="GO:0006355">
    <property type="term" value="P:regulation of DNA-templated transcription"/>
    <property type="evidence" value="ECO:0007669"/>
    <property type="project" value="InterPro"/>
</dbReference>
<dbReference type="KEGG" id="hsu:HLASF_0431"/>
<dbReference type="SMART" id="SM00387">
    <property type="entry name" value="HATPase_c"/>
    <property type="match status" value="1"/>
</dbReference>
<dbReference type="GeneID" id="26009795"/>